<feature type="region of interest" description="Disordered" evidence="1">
    <location>
        <begin position="73"/>
        <end position="96"/>
    </location>
</feature>
<reference evidence="2 3" key="1">
    <citation type="journal article" date="2021" name="Elife">
        <title>Chloroplast acquisition without the gene transfer in kleptoplastic sea slugs, Plakobranchus ocellatus.</title>
        <authorList>
            <person name="Maeda T."/>
            <person name="Takahashi S."/>
            <person name="Yoshida T."/>
            <person name="Shimamura S."/>
            <person name="Takaki Y."/>
            <person name="Nagai Y."/>
            <person name="Toyoda A."/>
            <person name="Suzuki Y."/>
            <person name="Arimoto A."/>
            <person name="Ishii H."/>
            <person name="Satoh N."/>
            <person name="Nishiyama T."/>
            <person name="Hasebe M."/>
            <person name="Maruyama T."/>
            <person name="Minagawa J."/>
            <person name="Obokata J."/>
            <person name="Shigenobu S."/>
        </authorList>
    </citation>
    <scope>NUCLEOTIDE SEQUENCE [LARGE SCALE GENOMIC DNA]</scope>
</reference>
<name>A0AAV3ZLN1_9GAST</name>
<keyword evidence="3" id="KW-1185">Reference proteome</keyword>
<accession>A0AAV3ZLN1</accession>
<dbReference type="AlphaFoldDB" id="A0AAV3ZLN1"/>
<sequence length="96" mass="10827">MPHSASFIFTAFPESLKLIMGKSLTIIIPRKMLLIFKCVRSTVGRTIYSRNDALKDSTAFFLEKTMFEEEGWDRHAGQSSFTTATITQQSHPPSTP</sequence>
<proteinExistence type="predicted"/>
<gene>
    <name evidence="2" type="ORF">PoB_002177400</name>
</gene>
<comment type="caution">
    <text evidence="2">The sequence shown here is derived from an EMBL/GenBank/DDBJ whole genome shotgun (WGS) entry which is preliminary data.</text>
</comment>
<dbReference type="EMBL" id="BLXT01002485">
    <property type="protein sequence ID" value="GFN95268.1"/>
    <property type="molecule type" value="Genomic_DNA"/>
</dbReference>
<dbReference type="Proteomes" id="UP000735302">
    <property type="component" value="Unassembled WGS sequence"/>
</dbReference>
<evidence type="ECO:0000313" key="3">
    <source>
        <dbReference type="Proteomes" id="UP000735302"/>
    </source>
</evidence>
<evidence type="ECO:0000313" key="2">
    <source>
        <dbReference type="EMBL" id="GFN95268.1"/>
    </source>
</evidence>
<evidence type="ECO:0000256" key="1">
    <source>
        <dbReference type="SAM" id="MobiDB-lite"/>
    </source>
</evidence>
<protein>
    <submittedName>
        <fullName evidence="2">Uncharacterized protein</fullName>
    </submittedName>
</protein>
<organism evidence="2 3">
    <name type="scientific">Plakobranchus ocellatus</name>
    <dbReference type="NCBI Taxonomy" id="259542"/>
    <lineage>
        <taxon>Eukaryota</taxon>
        <taxon>Metazoa</taxon>
        <taxon>Spiralia</taxon>
        <taxon>Lophotrochozoa</taxon>
        <taxon>Mollusca</taxon>
        <taxon>Gastropoda</taxon>
        <taxon>Heterobranchia</taxon>
        <taxon>Euthyneura</taxon>
        <taxon>Panpulmonata</taxon>
        <taxon>Sacoglossa</taxon>
        <taxon>Placobranchoidea</taxon>
        <taxon>Plakobranchidae</taxon>
        <taxon>Plakobranchus</taxon>
    </lineage>
</organism>
<feature type="compositionally biased region" description="Polar residues" evidence="1">
    <location>
        <begin position="77"/>
        <end position="96"/>
    </location>
</feature>